<protein>
    <submittedName>
        <fullName evidence="1">Uncharacterized protein</fullName>
    </submittedName>
</protein>
<gene>
    <name evidence="1" type="ORF">H1V43_20015</name>
</gene>
<proteinExistence type="predicted"/>
<evidence type="ECO:0000313" key="2">
    <source>
        <dbReference type="Proteomes" id="UP000586976"/>
    </source>
</evidence>
<sequence>MGVPARDSIGPTRQRMLGIYLNDHLAGATGGVELARRMVQEHRGSAYGPDLENLATEISQDRQTLLRLMASLDVPVRRYKVCGAWVGEKVGRLKPNGRMLRRSGLTAVVELEALRIGVEGKALLWRSLLTAAARDSRLDAGRLQELLDRARRQTDVLDSLHSRATTALLSPDTPVEQGADAGR</sequence>
<dbReference type="EMBL" id="JACEQY010000022">
    <property type="protein sequence ID" value="MBA4863626.1"/>
    <property type="molecule type" value="Genomic_DNA"/>
</dbReference>
<dbReference type="Proteomes" id="UP000586976">
    <property type="component" value="Unassembled WGS sequence"/>
</dbReference>
<reference evidence="1 2" key="1">
    <citation type="submission" date="2020-07" db="EMBL/GenBank/DDBJ databases">
        <title>Streptomyces isolated from Indian soil.</title>
        <authorList>
            <person name="Mandal S."/>
            <person name="Maiti P.K."/>
        </authorList>
    </citation>
    <scope>NUCLEOTIDE SEQUENCE [LARGE SCALE GENOMIC DNA]</scope>
    <source>
        <strain evidence="1 2">PSKA54</strain>
    </source>
</reference>
<organism evidence="1 2">
    <name type="scientific">Streptomyces himalayensis subsp. aureolus</name>
    <dbReference type="NCBI Taxonomy" id="2758039"/>
    <lineage>
        <taxon>Bacteria</taxon>
        <taxon>Bacillati</taxon>
        <taxon>Actinomycetota</taxon>
        <taxon>Actinomycetes</taxon>
        <taxon>Kitasatosporales</taxon>
        <taxon>Streptomycetaceae</taxon>
        <taxon>Streptomyces</taxon>
        <taxon>Streptomyces himalayensis</taxon>
    </lineage>
</organism>
<comment type="caution">
    <text evidence="1">The sequence shown here is derived from an EMBL/GenBank/DDBJ whole genome shotgun (WGS) entry which is preliminary data.</text>
</comment>
<accession>A0A7W2HH59</accession>
<keyword evidence="2" id="KW-1185">Reference proteome</keyword>
<dbReference type="AlphaFoldDB" id="A0A7W2HH59"/>
<name>A0A7W2HH59_9ACTN</name>
<evidence type="ECO:0000313" key="1">
    <source>
        <dbReference type="EMBL" id="MBA4863626.1"/>
    </source>
</evidence>